<accession>A0ABS1WBW1</accession>
<proteinExistence type="predicted"/>
<organism evidence="2 3">
    <name type="scientific">Legionella bononiensis</name>
    <dbReference type="NCBI Taxonomy" id="2793102"/>
    <lineage>
        <taxon>Bacteria</taxon>
        <taxon>Pseudomonadati</taxon>
        <taxon>Pseudomonadota</taxon>
        <taxon>Gammaproteobacteria</taxon>
        <taxon>Legionellales</taxon>
        <taxon>Legionellaceae</taxon>
        <taxon>Legionella</taxon>
    </lineage>
</organism>
<feature type="signal peptide" evidence="1">
    <location>
        <begin position="1"/>
        <end position="29"/>
    </location>
</feature>
<evidence type="ECO:0000313" key="2">
    <source>
        <dbReference type="EMBL" id="MBL7526839.1"/>
    </source>
</evidence>
<evidence type="ECO:0008006" key="4">
    <source>
        <dbReference type="Google" id="ProtNLM"/>
    </source>
</evidence>
<gene>
    <name evidence="2" type="ORF">I5282_09675</name>
</gene>
<comment type="caution">
    <text evidence="2">The sequence shown here is derived from an EMBL/GenBank/DDBJ whole genome shotgun (WGS) entry which is preliminary data.</text>
</comment>
<feature type="chain" id="PRO_5047132080" description="Fe-S protein" evidence="1">
    <location>
        <begin position="30"/>
        <end position="326"/>
    </location>
</feature>
<evidence type="ECO:0000256" key="1">
    <source>
        <dbReference type="SAM" id="SignalP"/>
    </source>
</evidence>
<protein>
    <recommendedName>
        <fullName evidence="4">Fe-S protein</fullName>
    </recommendedName>
</protein>
<dbReference type="EMBL" id="JADWVN010000017">
    <property type="protein sequence ID" value="MBL7526839.1"/>
    <property type="molecule type" value="Genomic_DNA"/>
</dbReference>
<keyword evidence="3" id="KW-1185">Reference proteome</keyword>
<keyword evidence="1" id="KW-0732">Signal</keyword>
<reference evidence="2 3" key="1">
    <citation type="submission" date="2020-12" db="EMBL/GenBank/DDBJ databases">
        <title>WGS of Legionella: environmental sample.</title>
        <authorList>
            <person name="Cristino S."/>
            <person name="Girolamini L."/>
            <person name="Salaris S."/>
            <person name="Pascale M.R."/>
            <person name="Mazzotta M."/>
            <person name="Orsini M."/>
            <person name="Grottola A."/>
        </authorList>
    </citation>
    <scope>NUCLEOTIDE SEQUENCE [LARGE SCALE GENOMIC DNA]</scope>
    <source>
        <strain evidence="2 3">30cs62</strain>
    </source>
</reference>
<evidence type="ECO:0000313" key="3">
    <source>
        <dbReference type="Proteomes" id="UP000809910"/>
    </source>
</evidence>
<dbReference type="Proteomes" id="UP000809910">
    <property type="component" value="Unassembled WGS sequence"/>
</dbReference>
<name>A0ABS1WBW1_9GAMM</name>
<sequence>MEKRTIMLQPIKKIFIILCLSLFSSLTCADPWFTGPLLAPAGHTIPKGHSNLEVYGIDVFTDGAYNAAGNVIRTPLFRSFIINPILSHGFTDWLDFQITVPYMFNSTRGVNSNRLTDVSAAAGFQLFEQKGALNRMDVRVLLQETIPTGRYDHLNPQLAGTDATGLGAYQTQLGLNLQYLLPVFNTHYLRTRLIISRIFGSNVWVNGLSSYGGTPNTHGRIRLGAENDYDLAFEYTLTQHWVAVMEGYISNGQNTRFNGILDIGSVGSPPTNVNIGNGAFQEKALAPALEYNFNSNVGIIGGVWFPVSGKNTSHYLTYMLALNAFW</sequence>